<dbReference type="InterPro" id="IPR046947">
    <property type="entry name" value="LytR-like"/>
</dbReference>
<name>A0A0A0IBF0_CLONO</name>
<dbReference type="EMBL" id="JENJ01000008">
    <property type="protein sequence ID" value="KGM97671.1"/>
    <property type="molecule type" value="Genomic_DNA"/>
</dbReference>
<dbReference type="CDD" id="cd17532">
    <property type="entry name" value="REC_LytTR_AlgR-like"/>
    <property type="match status" value="1"/>
</dbReference>
<evidence type="ECO:0000256" key="2">
    <source>
        <dbReference type="ARBA" id="ARBA00024867"/>
    </source>
</evidence>
<protein>
    <recommendedName>
        <fullName evidence="1">Stage 0 sporulation protein A homolog</fullName>
    </recommendedName>
</protein>
<reference evidence="6 7" key="1">
    <citation type="submission" date="2014-01" db="EMBL/GenBank/DDBJ databases">
        <title>Plasmidome dynamics in the species complex Clostridium novyi sensu lato converts strains of independent lineages into distinctly different pathogens.</title>
        <authorList>
            <person name="Skarin H."/>
            <person name="Segerman B."/>
        </authorList>
    </citation>
    <scope>NUCLEOTIDE SEQUENCE [LARGE SCALE GENOMIC DNA]</scope>
    <source>
        <strain evidence="6 7">4552</strain>
    </source>
</reference>
<sequence>MNCIVVDDEYPSREELKYFIKQASNIDIDGEFDDSIEALQYIQQNKPDVVFLDISMPKLDGMALAHIINELDKKIIIIFITAYKEHAIEAFETEAFDYILKPYSEERIISTLKRLEALEDQKNDNCIKNKIAFRKNEKLKVVDILDICYCRADEKKTIVYTSNDDYIENCSISEFCKRLPQEMFFRTHRSYIVNLDKITEIIPWFNNTYMIKLKGLEEEIPVSRNKMNDFKQLMNI</sequence>
<dbReference type="PANTHER" id="PTHR37299:SF1">
    <property type="entry name" value="STAGE 0 SPORULATION PROTEIN A HOMOLOG"/>
    <property type="match status" value="1"/>
</dbReference>
<evidence type="ECO:0000313" key="6">
    <source>
        <dbReference type="EMBL" id="KGM97671.1"/>
    </source>
</evidence>
<dbReference type="InterPro" id="IPR001789">
    <property type="entry name" value="Sig_transdc_resp-reg_receiver"/>
</dbReference>
<dbReference type="SMART" id="SM00448">
    <property type="entry name" value="REC"/>
    <property type="match status" value="1"/>
</dbReference>
<accession>A0A0A0IBF0</accession>
<dbReference type="Pfam" id="PF04397">
    <property type="entry name" value="LytTR"/>
    <property type="match status" value="1"/>
</dbReference>
<dbReference type="AlphaFoldDB" id="A0A0A0IBF0"/>
<dbReference type="Proteomes" id="UP000030012">
    <property type="component" value="Unassembled WGS sequence"/>
</dbReference>
<dbReference type="InterPro" id="IPR011006">
    <property type="entry name" value="CheY-like_superfamily"/>
</dbReference>
<keyword evidence="3" id="KW-0597">Phosphoprotein</keyword>
<dbReference type="InterPro" id="IPR007492">
    <property type="entry name" value="LytTR_DNA-bd_dom"/>
</dbReference>
<dbReference type="Gene3D" id="2.40.50.40">
    <property type="match status" value="1"/>
</dbReference>
<dbReference type="PROSITE" id="PS50110">
    <property type="entry name" value="RESPONSE_REGULATORY"/>
    <property type="match status" value="1"/>
</dbReference>
<organism evidence="6 7">
    <name type="scientific">Clostridium novyi A str. 4552</name>
    <dbReference type="NCBI Taxonomy" id="1444289"/>
    <lineage>
        <taxon>Bacteria</taxon>
        <taxon>Bacillati</taxon>
        <taxon>Bacillota</taxon>
        <taxon>Clostridia</taxon>
        <taxon>Eubacteriales</taxon>
        <taxon>Clostridiaceae</taxon>
        <taxon>Clostridium</taxon>
    </lineage>
</organism>
<dbReference type="GO" id="GO:0003677">
    <property type="term" value="F:DNA binding"/>
    <property type="evidence" value="ECO:0007669"/>
    <property type="project" value="InterPro"/>
</dbReference>
<evidence type="ECO:0000256" key="1">
    <source>
        <dbReference type="ARBA" id="ARBA00018672"/>
    </source>
</evidence>
<comment type="function">
    <text evidence="2">May play the central regulatory role in sporulation. It may be an element of the effector pathway responsible for the activation of sporulation genes in response to nutritional stress. Spo0A may act in concert with spo0H (a sigma factor) to control the expression of some genes that are critical to the sporulation process.</text>
</comment>
<feature type="modified residue" description="4-aspartylphosphate" evidence="3">
    <location>
        <position position="53"/>
    </location>
</feature>
<proteinExistence type="predicted"/>
<evidence type="ECO:0000259" key="5">
    <source>
        <dbReference type="PROSITE" id="PS50930"/>
    </source>
</evidence>
<dbReference type="RefSeq" id="WP_039253030.1">
    <property type="nucleotide sequence ID" value="NZ_JENJ01000008.1"/>
</dbReference>
<evidence type="ECO:0000259" key="4">
    <source>
        <dbReference type="PROSITE" id="PS50110"/>
    </source>
</evidence>
<dbReference type="SMART" id="SM00850">
    <property type="entry name" value="LytTR"/>
    <property type="match status" value="1"/>
</dbReference>
<dbReference type="PANTHER" id="PTHR37299">
    <property type="entry name" value="TRANSCRIPTIONAL REGULATOR-RELATED"/>
    <property type="match status" value="1"/>
</dbReference>
<gene>
    <name evidence="6" type="ORF">Z968_02900</name>
</gene>
<dbReference type="GO" id="GO:0000156">
    <property type="term" value="F:phosphorelay response regulator activity"/>
    <property type="evidence" value="ECO:0007669"/>
    <property type="project" value="InterPro"/>
</dbReference>
<feature type="domain" description="Response regulatory" evidence="4">
    <location>
        <begin position="2"/>
        <end position="116"/>
    </location>
</feature>
<dbReference type="Gene3D" id="3.40.50.2300">
    <property type="match status" value="1"/>
</dbReference>
<dbReference type="SUPFAM" id="SSF52172">
    <property type="entry name" value="CheY-like"/>
    <property type="match status" value="1"/>
</dbReference>
<dbReference type="PROSITE" id="PS50930">
    <property type="entry name" value="HTH_LYTTR"/>
    <property type="match status" value="1"/>
</dbReference>
<dbReference type="Pfam" id="PF00072">
    <property type="entry name" value="Response_reg"/>
    <property type="match status" value="1"/>
</dbReference>
<evidence type="ECO:0000313" key="7">
    <source>
        <dbReference type="Proteomes" id="UP000030012"/>
    </source>
</evidence>
<comment type="caution">
    <text evidence="6">The sequence shown here is derived from an EMBL/GenBank/DDBJ whole genome shotgun (WGS) entry which is preliminary data.</text>
</comment>
<dbReference type="OrthoDB" id="9809318at2"/>
<feature type="domain" description="HTH LytTR-type" evidence="5">
    <location>
        <begin position="131"/>
        <end position="236"/>
    </location>
</feature>
<dbReference type="Gene3D" id="2.20.25.10">
    <property type="match status" value="1"/>
</dbReference>
<evidence type="ECO:0000256" key="3">
    <source>
        <dbReference type="PROSITE-ProRule" id="PRU00169"/>
    </source>
</evidence>